<dbReference type="KEGG" id="api:107883798"/>
<keyword evidence="3" id="KW-1185">Reference proteome</keyword>
<accession>A0A8R2JVG5</accession>
<organism evidence="2 3">
    <name type="scientific">Acyrthosiphon pisum</name>
    <name type="common">Pea aphid</name>
    <dbReference type="NCBI Taxonomy" id="7029"/>
    <lineage>
        <taxon>Eukaryota</taxon>
        <taxon>Metazoa</taxon>
        <taxon>Ecdysozoa</taxon>
        <taxon>Arthropoda</taxon>
        <taxon>Hexapoda</taxon>
        <taxon>Insecta</taxon>
        <taxon>Pterygota</taxon>
        <taxon>Neoptera</taxon>
        <taxon>Paraneoptera</taxon>
        <taxon>Hemiptera</taxon>
        <taxon>Sternorrhyncha</taxon>
        <taxon>Aphidomorpha</taxon>
        <taxon>Aphidoidea</taxon>
        <taxon>Aphididae</taxon>
        <taxon>Macrosiphini</taxon>
        <taxon>Acyrthosiphon</taxon>
    </lineage>
</organism>
<reference evidence="2" key="2">
    <citation type="submission" date="2022-06" db="UniProtKB">
        <authorList>
            <consortium name="EnsemblMetazoa"/>
        </authorList>
    </citation>
    <scope>IDENTIFICATION</scope>
</reference>
<name>A0A8R2JVG5_ACYPI</name>
<dbReference type="RefSeq" id="XP_029348488.1">
    <property type="nucleotide sequence ID" value="XM_029492628.1"/>
</dbReference>
<evidence type="ECO:0000259" key="1">
    <source>
        <dbReference type="Pfam" id="PF16064"/>
    </source>
</evidence>
<dbReference type="AlphaFoldDB" id="A0A8R2JVG5"/>
<dbReference type="OrthoDB" id="6613773at2759"/>
<feature type="domain" description="DUF4806" evidence="1">
    <location>
        <begin position="189"/>
        <end position="273"/>
    </location>
</feature>
<dbReference type="Pfam" id="PF16064">
    <property type="entry name" value="DUF4806"/>
    <property type="match status" value="1"/>
</dbReference>
<protein>
    <recommendedName>
        <fullName evidence="1">DUF4806 domain-containing protein</fullName>
    </recommendedName>
</protein>
<evidence type="ECO:0000313" key="3">
    <source>
        <dbReference type="Proteomes" id="UP000007819"/>
    </source>
</evidence>
<proteinExistence type="predicted"/>
<sequence length="314" mass="36437">MSDSKLIQNKKTELSSNSLSMNDVHKYSTSSTSKPQKVNAKKNLFNDSQLFSSPIKLQQNMDISPSYKITNLEFSSDFSLGQGNKLHSTFSTRCYNNYFYFLHLIGTNNQLKRFENTVKNNNLDGLMSTADFQKHVLSVLTHLRFEVNNMASTQQIMATNIEVLMGNANKTLINSSFNNDINNFDINEIFPIETDVALEEFESKIKTNENDFRRVLIRKLCLLVTTKSLGDSVRRIMSRMFHDNILQQYSTYGFKKKRRFASLESYRIVIDILRTHVKYEMTPEKDIDHEIGTWLAHAHFRIKKKILKDSNKNN</sequence>
<dbReference type="GeneID" id="107883798"/>
<dbReference type="EnsemblMetazoa" id="XM_029492628.1">
    <property type="protein sequence ID" value="XP_029348488.1"/>
    <property type="gene ID" value="LOC107883798"/>
</dbReference>
<dbReference type="InterPro" id="IPR032071">
    <property type="entry name" value="DUF4806"/>
</dbReference>
<dbReference type="Proteomes" id="UP000007819">
    <property type="component" value="Unassembled WGS sequence"/>
</dbReference>
<evidence type="ECO:0000313" key="2">
    <source>
        <dbReference type="EnsemblMetazoa" id="XP_029348488.1"/>
    </source>
</evidence>
<reference evidence="3" key="1">
    <citation type="submission" date="2010-06" db="EMBL/GenBank/DDBJ databases">
        <authorList>
            <person name="Jiang H."/>
            <person name="Abraham K."/>
            <person name="Ali S."/>
            <person name="Alsbrooks S.L."/>
            <person name="Anim B.N."/>
            <person name="Anosike U.S."/>
            <person name="Attaway T."/>
            <person name="Bandaranaike D.P."/>
            <person name="Battles P.K."/>
            <person name="Bell S.N."/>
            <person name="Bell A.V."/>
            <person name="Beltran B."/>
            <person name="Bickham C."/>
            <person name="Bustamante Y."/>
            <person name="Caleb T."/>
            <person name="Canada A."/>
            <person name="Cardenas V."/>
            <person name="Carter K."/>
            <person name="Chacko J."/>
            <person name="Chandrabose M.N."/>
            <person name="Chavez D."/>
            <person name="Chavez A."/>
            <person name="Chen L."/>
            <person name="Chu H.-S."/>
            <person name="Claassen K.J."/>
            <person name="Cockrell R."/>
            <person name="Collins M."/>
            <person name="Cooper J.A."/>
            <person name="Cree A."/>
            <person name="Curry S.M."/>
            <person name="Da Y."/>
            <person name="Dao M.D."/>
            <person name="Das B."/>
            <person name="Davila M.-L."/>
            <person name="Davy-Carroll L."/>
            <person name="Denson S."/>
            <person name="Dinh H."/>
            <person name="Ebong V.E."/>
            <person name="Edwards J.R."/>
            <person name="Egan A."/>
            <person name="El-Daye J."/>
            <person name="Escobedo L."/>
            <person name="Fernandez S."/>
            <person name="Fernando P.R."/>
            <person name="Flagg N."/>
            <person name="Forbes L.D."/>
            <person name="Fowler R.G."/>
            <person name="Fu Q."/>
            <person name="Gabisi R.A."/>
            <person name="Ganer J."/>
            <person name="Garbino Pronczuk A."/>
            <person name="Garcia R.M."/>
            <person name="Garner T."/>
            <person name="Garrett T.E."/>
            <person name="Gonzalez D.A."/>
            <person name="Hamid H."/>
            <person name="Hawkins E.S."/>
            <person name="Hirani K."/>
            <person name="Hogues M.E."/>
            <person name="Hollins B."/>
            <person name="Hsiao C.-H."/>
            <person name="Jabil R."/>
            <person name="James M.L."/>
            <person name="Jhangiani S.N."/>
            <person name="Johnson B."/>
            <person name="Johnson Q."/>
            <person name="Joshi V."/>
            <person name="Kalu J.B."/>
            <person name="Kam C."/>
            <person name="Kashfia A."/>
            <person name="Keebler J."/>
            <person name="Kisamo H."/>
            <person name="Kovar C.L."/>
            <person name="Lago L.A."/>
            <person name="Lai C.-Y."/>
            <person name="Laidlaw J."/>
            <person name="Lara F."/>
            <person name="Le T.-K."/>
            <person name="Lee S.L."/>
            <person name="Legall F.H."/>
            <person name="Lemon S.J."/>
            <person name="Lewis L.R."/>
            <person name="Li B."/>
            <person name="Liu Y."/>
            <person name="Liu Y.-S."/>
            <person name="Lopez J."/>
            <person name="Lozado R.J."/>
            <person name="Lu J."/>
            <person name="Madu R.C."/>
            <person name="Maheshwari M."/>
            <person name="Maheshwari R."/>
            <person name="Malloy K."/>
            <person name="Martinez E."/>
            <person name="Mathew T."/>
            <person name="Mercado I.C."/>
            <person name="Mercado C."/>
            <person name="Meyer B."/>
            <person name="Montgomery K."/>
            <person name="Morgan M.B."/>
            <person name="Munidasa M."/>
            <person name="Nazareth L.V."/>
            <person name="Nelson J."/>
            <person name="Ng B.M."/>
            <person name="Nguyen N.B."/>
            <person name="Nguyen P.Q."/>
            <person name="Nguyen T."/>
            <person name="Obregon M."/>
            <person name="Okwuonu G.O."/>
            <person name="Onwere C.G."/>
            <person name="Orozco G."/>
            <person name="Parra A."/>
            <person name="Patel S."/>
            <person name="Patil S."/>
            <person name="Perez A."/>
            <person name="Perez Y."/>
            <person name="Pham C."/>
            <person name="Primus E.L."/>
            <person name="Pu L.-L."/>
            <person name="Puazo M."/>
            <person name="Qin X."/>
            <person name="Quiroz J.B."/>
            <person name="Reese J."/>
            <person name="Richards S."/>
            <person name="Rives C.M."/>
            <person name="Robberts R."/>
            <person name="Ruiz S.J."/>
            <person name="Ruiz M.J."/>
            <person name="Santibanez J."/>
            <person name="Schneider B.W."/>
            <person name="Sisson I."/>
            <person name="Smith M."/>
            <person name="Sodergren E."/>
            <person name="Song X.-Z."/>
            <person name="Song B.B."/>
            <person name="Summersgill H."/>
            <person name="Thelus R."/>
            <person name="Thornton R.D."/>
            <person name="Trejos Z.Y."/>
            <person name="Usmani K."/>
            <person name="Vattathil S."/>
            <person name="Villasana D."/>
            <person name="Walker D.L."/>
            <person name="Wang S."/>
            <person name="Wang K."/>
            <person name="White C.S."/>
            <person name="Williams A.C."/>
            <person name="Williamson J."/>
            <person name="Wilson K."/>
            <person name="Woghiren I.O."/>
            <person name="Woodworth J.R."/>
            <person name="Worley K.C."/>
            <person name="Wright R.A."/>
            <person name="Wu W."/>
            <person name="Young L."/>
            <person name="Zhang L."/>
            <person name="Zhang J."/>
            <person name="Zhu Y."/>
            <person name="Muzny D.M."/>
            <person name="Weinstock G."/>
            <person name="Gibbs R.A."/>
        </authorList>
    </citation>
    <scope>NUCLEOTIDE SEQUENCE [LARGE SCALE GENOMIC DNA]</scope>
    <source>
        <strain evidence="3">LSR1</strain>
    </source>
</reference>